<organism evidence="2 3">
    <name type="scientific">Agromyces seonyuensis</name>
    <dbReference type="NCBI Taxonomy" id="2662446"/>
    <lineage>
        <taxon>Bacteria</taxon>
        <taxon>Bacillati</taxon>
        <taxon>Actinomycetota</taxon>
        <taxon>Actinomycetes</taxon>
        <taxon>Micrococcales</taxon>
        <taxon>Microbacteriaceae</taxon>
        <taxon>Agromyces</taxon>
    </lineage>
</organism>
<evidence type="ECO:0000313" key="3">
    <source>
        <dbReference type="Proteomes" id="UP000438182"/>
    </source>
</evidence>
<protein>
    <submittedName>
        <fullName evidence="2">DUF3180 family protein</fullName>
    </submittedName>
</protein>
<feature type="transmembrane region" description="Helical" evidence="1">
    <location>
        <begin position="115"/>
        <end position="135"/>
    </location>
</feature>
<proteinExistence type="predicted"/>
<sequence>MTRTHVSTVLAYVLGGLVLGWLGEIAVVAAGGAALVPPWSLPLTLVLIAGIVVGFAWPIRRAVQGKSKARLDPFRAMRIAVLAKASTAVGALVLGVGGGFAVFLATRTVPQTDAVWLSLGTAAGALVLLAGGLVAEWCCTLPPPEEPEPDEDHAHAR</sequence>
<keyword evidence="1" id="KW-0812">Transmembrane</keyword>
<dbReference type="EMBL" id="WSTA01000047">
    <property type="protein sequence ID" value="MWB99094.1"/>
    <property type="molecule type" value="Genomic_DNA"/>
</dbReference>
<evidence type="ECO:0000256" key="1">
    <source>
        <dbReference type="SAM" id="Phobius"/>
    </source>
</evidence>
<dbReference type="RefSeq" id="WP_160425034.1">
    <property type="nucleotide sequence ID" value="NZ_WSTA01000047.1"/>
</dbReference>
<keyword evidence="3" id="KW-1185">Reference proteome</keyword>
<feature type="transmembrane region" description="Helical" evidence="1">
    <location>
        <begin position="79"/>
        <end position="103"/>
    </location>
</feature>
<feature type="transmembrane region" description="Helical" evidence="1">
    <location>
        <begin position="39"/>
        <end position="59"/>
    </location>
</feature>
<keyword evidence="1" id="KW-1133">Transmembrane helix</keyword>
<keyword evidence="1" id="KW-0472">Membrane</keyword>
<dbReference type="Proteomes" id="UP000438182">
    <property type="component" value="Unassembled WGS sequence"/>
</dbReference>
<accession>A0A6I4P684</accession>
<dbReference type="InterPro" id="IPR021517">
    <property type="entry name" value="DUF3180"/>
</dbReference>
<feature type="transmembrane region" description="Helical" evidence="1">
    <location>
        <begin position="9"/>
        <end position="33"/>
    </location>
</feature>
<evidence type="ECO:0000313" key="2">
    <source>
        <dbReference type="EMBL" id="MWB99094.1"/>
    </source>
</evidence>
<name>A0A6I4P684_9MICO</name>
<comment type="caution">
    <text evidence="2">The sequence shown here is derived from an EMBL/GenBank/DDBJ whole genome shotgun (WGS) entry which is preliminary data.</text>
</comment>
<dbReference type="AlphaFoldDB" id="A0A6I4P684"/>
<dbReference type="Pfam" id="PF11377">
    <property type="entry name" value="DUF3180"/>
    <property type="match status" value="1"/>
</dbReference>
<reference evidence="2 3" key="1">
    <citation type="submission" date="2019-12" db="EMBL/GenBank/DDBJ databases">
        <authorList>
            <person name="Kim Y.S."/>
        </authorList>
    </citation>
    <scope>NUCLEOTIDE SEQUENCE [LARGE SCALE GENOMIC DNA]</scope>
    <source>
        <strain evidence="2 3">MMS17-SY077</strain>
    </source>
</reference>
<gene>
    <name evidence="2" type="ORF">GB864_11120</name>
</gene>